<dbReference type="InterPro" id="IPR036390">
    <property type="entry name" value="WH_DNA-bd_sf"/>
</dbReference>
<evidence type="ECO:0000259" key="9">
    <source>
        <dbReference type="PROSITE" id="PS50186"/>
    </source>
</evidence>
<proteinExistence type="predicted"/>
<dbReference type="GO" id="GO:0005737">
    <property type="term" value="C:cytoplasm"/>
    <property type="evidence" value="ECO:0007669"/>
    <property type="project" value="TreeGrafter"/>
</dbReference>
<dbReference type="EMBL" id="SCEB01214685">
    <property type="protein sequence ID" value="RXM33819.1"/>
    <property type="molecule type" value="Genomic_DNA"/>
</dbReference>
<dbReference type="PROSITE" id="PS50132">
    <property type="entry name" value="RGS"/>
    <property type="match status" value="1"/>
</dbReference>
<organism evidence="10 11">
    <name type="scientific">Acipenser ruthenus</name>
    <name type="common">Sterlet sturgeon</name>
    <dbReference type="NCBI Taxonomy" id="7906"/>
    <lineage>
        <taxon>Eukaryota</taxon>
        <taxon>Metazoa</taxon>
        <taxon>Chordata</taxon>
        <taxon>Craniata</taxon>
        <taxon>Vertebrata</taxon>
        <taxon>Euteleostomi</taxon>
        <taxon>Actinopterygii</taxon>
        <taxon>Chondrostei</taxon>
        <taxon>Acipenseriformes</taxon>
        <taxon>Acipenseridae</taxon>
        <taxon>Acipenser</taxon>
    </lineage>
</organism>
<dbReference type="InterPro" id="IPR036388">
    <property type="entry name" value="WH-like_DNA-bd_sf"/>
</dbReference>
<keyword evidence="2" id="KW-0716">Sensory transduction</keyword>
<keyword evidence="5" id="KW-0844">Vision</keyword>
<reference evidence="10 11" key="1">
    <citation type="submission" date="2019-01" db="EMBL/GenBank/DDBJ databases">
        <title>Draft Genome and Complete Hox-Cluster Characterization of the Sterlet Sturgeon (Acipenser ruthenus).</title>
        <authorList>
            <person name="Wei Q."/>
        </authorList>
    </citation>
    <scope>NUCLEOTIDE SEQUENCE [LARGE SCALE GENOMIC DNA]</scope>
    <source>
        <strain evidence="10">WHYD16114868_AA</strain>
        <tissue evidence="10">Blood</tissue>
    </source>
</reference>
<dbReference type="Pfam" id="PF18148">
    <property type="entry name" value="RGS_DHEX"/>
    <property type="match status" value="1"/>
</dbReference>
<keyword evidence="4" id="KW-0472">Membrane</keyword>
<dbReference type="GO" id="GO:0007186">
    <property type="term" value="P:G protein-coupled receptor signaling pathway"/>
    <property type="evidence" value="ECO:0007669"/>
    <property type="project" value="InterPro"/>
</dbReference>
<feature type="domain" description="DEP" evidence="9">
    <location>
        <begin position="4"/>
        <end position="79"/>
    </location>
</feature>
<dbReference type="PROSITE" id="PS50186">
    <property type="entry name" value="DEP"/>
    <property type="match status" value="1"/>
</dbReference>
<dbReference type="GO" id="GO:0005096">
    <property type="term" value="F:GTPase activator activity"/>
    <property type="evidence" value="ECO:0007669"/>
    <property type="project" value="TreeGrafter"/>
</dbReference>
<dbReference type="PANTHER" id="PTHR45746:SF1">
    <property type="entry name" value="REGULATOR OF G-PROTEIN SIGNALING 9"/>
    <property type="match status" value="1"/>
</dbReference>
<gene>
    <name evidence="10" type="ORF">EOD39_5181</name>
</gene>
<dbReference type="InterPro" id="IPR044926">
    <property type="entry name" value="RGS_subdomain_2"/>
</dbReference>
<dbReference type="InterPro" id="IPR015898">
    <property type="entry name" value="G-protein_gamma-like_dom"/>
</dbReference>
<dbReference type="SUPFAM" id="SSF48670">
    <property type="entry name" value="Transducin (heterotrimeric G protein), gamma chain"/>
    <property type="match status" value="1"/>
</dbReference>
<dbReference type="Gene3D" id="1.10.10.10">
    <property type="entry name" value="Winged helix-like DNA-binding domain superfamily/Winged helix DNA-binding domain"/>
    <property type="match status" value="1"/>
</dbReference>
<name>A0A444UF77_ACIRT</name>
<dbReference type="SMART" id="SM00224">
    <property type="entry name" value="GGL"/>
    <property type="match status" value="1"/>
</dbReference>
<evidence type="ECO:0000256" key="6">
    <source>
        <dbReference type="ARBA" id="ARBA00034540"/>
    </source>
</evidence>
<dbReference type="InterPro" id="IPR047016">
    <property type="entry name" value="RGS6/7/9/11"/>
</dbReference>
<dbReference type="Gene3D" id="4.10.260.10">
    <property type="entry name" value="Transducin (heterotrimeric G protein), gamma chain"/>
    <property type="match status" value="1"/>
</dbReference>
<dbReference type="InterPro" id="IPR016137">
    <property type="entry name" value="RGS"/>
</dbReference>
<dbReference type="InterPro" id="IPR036284">
    <property type="entry name" value="GGL_sf"/>
</dbReference>
<dbReference type="SMART" id="SM00049">
    <property type="entry name" value="DEP"/>
    <property type="match status" value="1"/>
</dbReference>
<dbReference type="FunFam" id="1.10.167.10:FF:000001">
    <property type="entry name" value="Putative regulator of g-protein signaling 12"/>
    <property type="match status" value="1"/>
</dbReference>
<evidence type="ECO:0000256" key="3">
    <source>
        <dbReference type="ARBA" id="ARBA00022700"/>
    </source>
</evidence>
<dbReference type="SUPFAM" id="SSF46785">
    <property type="entry name" value="Winged helix' DNA-binding domain"/>
    <property type="match status" value="1"/>
</dbReference>
<dbReference type="SMART" id="SM00315">
    <property type="entry name" value="RGS"/>
    <property type="match status" value="1"/>
</dbReference>
<dbReference type="InterPro" id="IPR036305">
    <property type="entry name" value="RGS_sf"/>
</dbReference>
<feature type="region of interest" description="Disordered" evidence="7">
    <location>
        <begin position="502"/>
        <end position="532"/>
    </location>
</feature>
<comment type="caution">
    <text evidence="10">The sequence shown here is derived from an EMBL/GenBank/DDBJ whole genome shotgun (WGS) entry which is preliminary data.</text>
</comment>
<evidence type="ECO:0000313" key="11">
    <source>
        <dbReference type="Proteomes" id="UP000289886"/>
    </source>
</evidence>
<dbReference type="InterPro" id="IPR047077">
    <property type="entry name" value="RGS9_RGS"/>
</dbReference>
<protein>
    <recommendedName>
        <fullName evidence="6">Regulator of G-protein signaling 9</fullName>
    </recommendedName>
</protein>
<evidence type="ECO:0000256" key="7">
    <source>
        <dbReference type="SAM" id="MobiDB-lite"/>
    </source>
</evidence>
<keyword evidence="3" id="KW-0734">Signal transduction inhibitor</keyword>
<comment type="subcellular location">
    <subcellularLocation>
        <location evidence="1">Membrane</location>
        <topology evidence="1">Peripheral membrane protein</topology>
    </subcellularLocation>
</comment>
<dbReference type="SMART" id="SM01224">
    <property type="entry name" value="G_gamma"/>
    <property type="match status" value="1"/>
</dbReference>
<dbReference type="GO" id="GO:0009968">
    <property type="term" value="P:negative regulation of signal transduction"/>
    <property type="evidence" value="ECO:0007669"/>
    <property type="project" value="UniProtKB-KW"/>
</dbReference>
<dbReference type="AlphaFoldDB" id="A0A444UF77"/>
<dbReference type="GO" id="GO:0005886">
    <property type="term" value="C:plasma membrane"/>
    <property type="evidence" value="ECO:0007669"/>
    <property type="project" value="TreeGrafter"/>
</dbReference>
<dbReference type="PANTHER" id="PTHR45746">
    <property type="entry name" value="LP21163P"/>
    <property type="match status" value="1"/>
</dbReference>
<dbReference type="InterPro" id="IPR000591">
    <property type="entry name" value="DEP_dom"/>
</dbReference>
<keyword evidence="11" id="KW-1185">Reference proteome</keyword>
<dbReference type="PRINTS" id="PR01301">
    <property type="entry name" value="RGSPROTEIN"/>
</dbReference>
<dbReference type="CDD" id="cd00068">
    <property type="entry name" value="GGL"/>
    <property type="match status" value="1"/>
</dbReference>
<dbReference type="GO" id="GO:0007601">
    <property type="term" value="P:visual perception"/>
    <property type="evidence" value="ECO:0007669"/>
    <property type="project" value="UniProtKB-KW"/>
</dbReference>
<dbReference type="SUPFAM" id="SSF48097">
    <property type="entry name" value="Regulator of G-protein signaling, RGS"/>
    <property type="match status" value="1"/>
</dbReference>
<sequence length="590" mass="67165">MQDPDTGIKTQTQRLVITTIPHAMTGHDILEWIINRLQILDEEAHNIGNLVVQYGYIYPLQEPKNLILRPDSSLYRFQTPYFWPTQQWPAEETDYAIYLAKKNIRKKGVLEDYEKIIFNQHSLMKSRVKSSVSLGGIVKYCEQYFNHDPIMTGCLPSNPWLTDDTQFWDLNAPLSEVPTKLRVERWTFSFRELLSDPRGRQDFQLFLRKEFSGENLAFWEACEDLKYGDQSKVKEKAEEVYKTFLAPGARRWINIDGKTMDITVKGLKHPHRYVLDAAQSHIYMLMKKDSYGRYMKSPIFKETLNKAILPEPTKISESKFPFNKRHRRSSPSPVILRQLEQEARAKAATTGPVDITQVMSKLDRRNQLCKFTAPIPHLTVYTGFCEPTSQTGTALCDFPPPSPGLMTLPNSTACPSPICVAIESTPASERKSEPSSISTQFLSIAESTEMSVSSDSSTAAVEETKQPSHKSRVALSFSRFLKRGCSNSPIFATLSTKCPAVNSSRVQPLNGEPQHQPQQHHHHHHQGQQKPKKTNNFFQIKVDIPSECRIYPIVSGDEEEEEDCPNSVKNNTVKQVICPWETITEEGKAG</sequence>
<dbReference type="GO" id="GO:0008277">
    <property type="term" value="P:regulation of G protein-coupled receptor signaling pathway"/>
    <property type="evidence" value="ECO:0007669"/>
    <property type="project" value="InterPro"/>
</dbReference>
<evidence type="ECO:0000259" key="8">
    <source>
        <dbReference type="PROSITE" id="PS50132"/>
    </source>
</evidence>
<dbReference type="Pfam" id="PF00610">
    <property type="entry name" value="DEP"/>
    <property type="match status" value="1"/>
</dbReference>
<evidence type="ECO:0000256" key="1">
    <source>
        <dbReference type="ARBA" id="ARBA00004170"/>
    </source>
</evidence>
<evidence type="ECO:0000256" key="2">
    <source>
        <dbReference type="ARBA" id="ARBA00022606"/>
    </source>
</evidence>
<dbReference type="InterPro" id="IPR040759">
    <property type="entry name" value="RGS_DHEX"/>
</dbReference>
<dbReference type="GO" id="GO:0043005">
    <property type="term" value="C:neuron projection"/>
    <property type="evidence" value="ECO:0007669"/>
    <property type="project" value="TreeGrafter"/>
</dbReference>
<dbReference type="GO" id="GO:0035556">
    <property type="term" value="P:intracellular signal transduction"/>
    <property type="evidence" value="ECO:0007669"/>
    <property type="project" value="InterPro"/>
</dbReference>
<dbReference type="Pfam" id="PF00615">
    <property type="entry name" value="RGS"/>
    <property type="match status" value="1"/>
</dbReference>
<evidence type="ECO:0000256" key="5">
    <source>
        <dbReference type="ARBA" id="ARBA00023305"/>
    </source>
</evidence>
<evidence type="ECO:0000256" key="4">
    <source>
        <dbReference type="ARBA" id="ARBA00023136"/>
    </source>
</evidence>
<evidence type="ECO:0000313" key="10">
    <source>
        <dbReference type="EMBL" id="RXM33819.1"/>
    </source>
</evidence>
<dbReference type="Gene3D" id="1.10.167.10">
    <property type="entry name" value="Regulator of G-protein Signalling 4, domain 2"/>
    <property type="match status" value="1"/>
</dbReference>
<feature type="domain" description="RGS" evidence="8">
    <location>
        <begin position="189"/>
        <end position="304"/>
    </location>
</feature>
<dbReference type="CDD" id="cd08739">
    <property type="entry name" value="RGS_RGS9"/>
    <property type="match status" value="1"/>
</dbReference>
<dbReference type="Proteomes" id="UP000289886">
    <property type="component" value="Unassembled WGS sequence"/>
</dbReference>
<dbReference type="CDD" id="cd04450">
    <property type="entry name" value="DEP_RGS7-like"/>
    <property type="match status" value="1"/>
</dbReference>
<feature type="compositionally biased region" description="Basic residues" evidence="7">
    <location>
        <begin position="518"/>
        <end position="532"/>
    </location>
</feature>
<accession>A0A444UF77</accession>